<dbReference type="Proteomes" id="UP000828390">
    <property type="component" value="Unassembled WGS sequence"/>
</dbReference>
<dbReference type="EMBL" id="JAIWYP010000011">
    <property type="protein sequence ID" value="KAH3736883.1"/>
    <property type="molecule type" value="Genomic_DNA"/>
</dbReference>
<evidence type="ECO:0000313" key="2">
    <source>
        <dbReference type="Proteomes" id="UP000828390"/>
    </source>
</evidence>
<keyword evidence="2" id="KW-1185">Reference proteome</keyword>
<dbReference type="AlphaFoldDB" id="A0A9D4HXY9"/>
<reference evidence="1" key="1">
    <citation type="journal article" date="2019" name="bioRxiv">
        <title>The Genome of the Zebra Mussel, Dreissena polymorpha: A Resource for Invasive Species Research.</title>
        <authorList>
            <person name="McCartney M.A."/>
            <person name="Auch B."/>
            <person name="Kono T."/>
            <person name="Mallez S."/>
            <person name="Zhang Y."/>
            <person name="Obille A."/>
            <person name="Becker A."/>
            <person name="Abrahante J.E."/>
            <person name="Garbe J."/>
            <person name="Badalamenti J.P."/>
            <person name="Herman A."/>
            <person name="Mangelson H."/>
            <person name="Liachko I."/>
            <person name="Sullivan S."/>
            <person name="Sone E.D."/>
            <person name="Koren S."/>
            <person name="Silverstein K.A.T."/>
            <person name="Beckman K.B."/>
            <person name="Gohl D.M."/>
        </authorList>
    </citation>
    <scope>NUCLEOTIDE SEQUENCE</scope>
    <source>
        <strain evidence="1">Duluth1</strain>
        <tissue evidence="1">Whole animal</tissue>
    </source>
</reference>
<proteinExistence type="predicted"/>
<gene>
    <name evidence="1" type="ORF">DPMN_043458</name>
</gene>
<protein>
    <submittedName>
        <fullName evidence="1">Uncharacterized protein</fullName>
    </submittedName>
</protein>
<sequence>MTDVQTAPASINPNMNIDESNLVSKMVSAPRTETSTATLVLNTRKLHKTCSVLRRNFSCQSRWSGILICCDDNK</sequence>
<reference evidence="1" key="2">
    <citation type="submission" date="2020-11" db="EMBL/GenBank/DDBJ databases">
        <authorList>
            <person name="McCartney M.A."/>
            <person name="Auch B."/>
            <person name="Kono T."/>
            <person name="Mallez S."/>
            <person name="Becker A."/>
            <person name="Gohl D.M."/>
            <person name="Silverstein K.A.T."/>
            <person name="Koren S."/>
            <person name="Bechman K.B."/>
            <person name="Herman A."/>
            <person name="Abrahante J.E."/>
            <person name="Garbe J."/>
        </authorList>
    </citation>
    <scope>NUCLEOTIDE SEQUENCE</scope>
    <source>
        <strain evidence="1">Duluth1</strain>
        <tissue evidence="1">Whole animal</tissue>
    </source>
</reference>
<evidence type="ECO:0000313" key="1">
    <source>
        <dbReference type="EMBL" id="KAH3736883.1"/>
    </source>
</evidence>
<accession>A0A9D4HXY9</accession>
<name>A0A9D4HXY9_DREPO</name>
<organism evidence="1 2">
    <name type="scientific">Dreissena polymorpha</name>
    <name type="common">Zebra mussel</name>
    <name type="synonym">Mytilus polymorpha</name>
    <dbReference type="NCBI Taxonomy" id="45954"/>
    <lineage>
        <taxon>Eukaryota</taxon>
        <taxon>Metazoa</taxon>
        <taxon>Spiralia</taxon>
        <taxon>Lophotrochozoa</taxon>
        <taxon>Mollusca</taxon>
        <taxon>Bivalvia</taxon>
        <taxon>Autobranchia</taxon>
        <taxon>Heteroconchia</taxon>
        <taxon>Euheterodonta</taxon>
        <taxon>Imparidentia</taxon>
        <taxon>Neoheterodontei</taxon>
        <taxon>Myida</taxon>
        <taxon>Dreissenoidea</taxon>
        <taxon>Dreissenidae</taxon>
        <taxon>Dreissena</taxon>
    </lineage>
</organism>
<comment type="caution">
    <text evidence="1">The sequence shown here is derived from an EMBL/GenBank/DDBJ whole genome shotgun (WGS) entry which is preliminary data.</text>
</comment>